<evidence type="ECO:0000256" key="1">
    <source>
        <dbReference type="ARBA" id="ARBA00006638"/>
    </source>
</evidence>
<reference evidence="5 6" key="1">
    <citation type="submission" date="2023-02" db="EMBL/GenBank/DDBJ databases">
        <title>Oceanobacillus kimchii IFOP_LL358 isolated form Alexandrium catenella lab strain.</title>
        <authorList>
            <person name="Gajardo G."/>
            <person name="Ueki S."/>
            <person name="Maruyama F."/>
        </authorList>
    </citation>
    <scope>NUCLEOTIDE SEQUENCE [LARGE SCALE GENOMIC DNA]</scope>
    <source>
        <strain evidence="5 6">IFOP_LL358</strain>
    </source>
</reference>
<organism evidence="5 6">
    <name type="scientific">Oceanobacillus kimchii</name>
    <dbReference type="NCBI Taxonomy" id="746691"/>
    <lineage>
        <taxon>Bacteria</taxon>
        <taxon>Bacillati</taxon>
        <taxon>Bacillota</taxon>
        <taxon>Bacilli</taxon>
        <taxon>Bacillales</taxon>
        <taxon>Bacillaceae</taxon>
        <taxon>Oceanobacillus</taxon>
    </lineage>
</organism>
<comment type="similarity">
    <text evidence="1">Belongs to the RAD52 family.</text>
</comment>
<sequence>MSEEMLSVEEIQKKLSEPFKADEVEWRVLRTIQAKNSGKCYVFVTPYVQSRAIMIRLDEVVGIGNWENEFKEMHNGILCGIKIHFSNGKTLTKWDGADPTDFESTKGGISNASKRAAVQWGIGRYLYKVNEMMVELHQERKENNMKYHNDKRHRIKGYWYTPQLPQWARVDNGEQQKKPQQQAKGNKNGKQQQRNQTTQVGGNDDISLKDLKEYINKFEMEIGLNKQPDFVVRIFNKANKSDFEGINYVRNSTIDDLKQYYLAIKPVYQLSMIQKKLNFTEEEFVKIVQTYVVETKITSLFSCFFQVKTEQLKQIEKLALETYQQREAS</sequence>
<dbReference type="EMBL" id="BSKO01000002">
    <property type="protein sequence ID" value="GLO68300.1"/>
    <property type="molecule type" value="Genomic_DNA"/>
</dbReference>
<dbReference type="Proteomes" id="UP001275436">
    <property type="component" value="Unassembled WGS sequence"/>
</dbReference>
<name>A0ABQ5TP56_9BACI</name>
<evidence type="ECO:0000313" key="6">
    <source>
        <dbReference type="Proteomes" id="UP001275436"/>
    </source>
</evidence>
<dbReference type="RefSeq" id="WP_317958546.1">
    <property type="nucleotide sequence ID" value="NZ_BSKO01000002.1"/>
</dbReference>
<keyword evidence="3" id="KW-0234">DNA repair</keyword>
<protein>
    <recommendedName>
        <fullName evidence="7">Recombinase</fullName>
    </recommendedName>
</protein>
<evidence type="ECO:0008006" key="7">
    <source>
        <dbReference type="Google" id="ProtNLM"/>
    </source>
</evidence>
<gene>
    <name evidence="5" type="ORF">MACH08_40840</name>
</gene>
<comment type="caution">
    <text evidence="5">The sequence shown here is derived from an EMBL/GenBank/DDBJ whole genome shotgun (WGS) entry which is preliminary data.</text>
</comment>
<evidence type="ECO:0000256" key="2">
    <source>
        <dbReference type="ARBA" id="ARBA00022763"/>
    </source>
</evidence>
<feature type="compositionally biased region" description="Low complexity" evidence="4">
    <location>
        <begin position="178"/>
        <end position="203"/>
    </location>
</feature>
<feature type="region of interest" description="Disordered" evidence="4">
    <location>
        <begin position="172"/>
        <end position="204"/>
    </location>
</feature>
<evidence type="ECO:0000256" key="4">
    <source>
        <dbReference type="SAM" id="MobiDB-lite"/>
    </source>
</evidence>
<evidence type="ECO:0000313" key="5">
    <source>
        <dbReference type="EMBL" id="GLO68300.1"/>
    </source>
</evidence>
<keyword evidence="6" id="KW-1185">Reference proteome</keyword>
<keyword evidence="2" id="KW-0227">DNA damage</keyword>
<evidence type="ECO:0000256" key="3">
    <source>
        <dbReference type="ARBA" id="ARBA00023204"/>
    </source>
</evidence>
<dbReference type="InterPro" id="IPR041247">
    <property type="entry name" value="Rad52_fam"/>
</dbReference>
<accession>A0ABQ5TP56</accession>
<dbReference type="Pfam" id="PF04098">
    <property type="entry name" value="Rad52_Rad22"/>
    <property type="match status" value="1"/>
</dbReference>
<proteinExistence type="inferred from homology"/>